<organism evidence="5 6">
    <name type="scientific">Citrus x changshan-huyou</name>
    <dbReference type="NCBI Taxonomy" id="2935761"/>
    <lineage>
        <taxon>Eukaryota</taxon>
        <taxon>Viridiplantae</taxon>
        <taxon>Streptophyta</taxon>
        <taxon>Embryophyta</taxon>
        <taxon>Tracheophyta</taxon>
        <taxon>Spermatophyta</taxon>
        <taxon>Magnoliopsida</taxon>
        <taxon>eudicotyledons</taxon>
        <taxon>Gunneridae</taxon>
        <taxon>Pentapetalae</taxon>
        <taxon>rosids</taxon>
        <taxon>malvids</taxon>
        <taxon>Sapindales</taxon>
        <taxon>Rutaceae</taxon>
        <taxon>Aurantioideae</taxon>
        <taxon>Citrus</taxon>
    </lineage>
</organism>
<feature type="domain" description="AMP-binding enzyme C-terminal" evidence="4">
    <location>
        <begin position="243"/>
        <end position="320"/>
    </location>
</feature>
<dbReference type="AlphaFoldDB" id="A0AAP0MTX4"/>
<dbReference type="PROSITE" id="PS00455">
    <property type="entry name" value="AMP_BINDING"/>
    <property type="match status" value="1"/>
</dbReference>
<dbReference type="SUPFAM" id="SSF56801">
    <property type="entry name" value="Acetyl-CoA synthetase-like"/>
    <property type="match status" value="1"/>
</dbReference>
<dbReference type="Gene3D" id="3.30.300.30">
    <property type="match status" value="1"/>
</dbReference>
<evidence type="ECO:0008006" key="7">
    <source>
        <dbReference type="Google" id="ProtNLM"/>
    </source>
</evidence>
<dbReference type="FunFam" id="3.30.300.30:FF:000008">
    <property type="entry name" value="2,3-dihydroxybenzoate-AMP ligase"/>
    <property type="match status" value="1"/>
</dbReference>
<accession>A0AAP0MTX4</accession>
<sequence>MALNYTSGTTSSPKGVVHCHRGLFIITVSSLIDWSIPNQPVFLWTLPMFHANGWSYSWGMAAVGGTNICLLLNMLSSAPSTKPLDRPVKILTSGASPPAAVLLRTESLGFVVSHSYGLTETAGFVVSCAWKSQWNTLADTERARLKARQGVRTIGLADMDVVHPETGMSVKHDGQSQGEIVFRGGSIMLGYLKDQEGSSLCMRDNDWFYTGDIGVVHSDGYLEIKDRSKDVIISGGANLSSAEVEWVLYMNPAINEVALVAQRDKFWGKRPCAFVSLKWELSKKPTEEAIIEFCRARLPHYMAPKSLIIKDELPKTATGKIEKFVLREIVNAVN</sequence>
<dbReference type="InterPro" id="IPR045851">
    <property type="entry name" value="AMP-bd_C_sf"/>
</dbReference>
<dbReference type="PANTHER" id="PTHR43859:SF57">
    <property type="entry name" value="ACYL-ACTIVATING ENZYME 8-RELATED"/>
    <property type="match status" value="1"/>
</dbReference>
<reference evidence="5 6" key="1">
    <citation type="submission" date="2024-05" db="EMBL/GenBank/DDBJ databases">
        <title>Haplotype-resolved chromosome-level genome assembly of Huyou (Citrus changshanensis).</title>
        <authorList>
            <person name="Miao C."/>
            <person name="Chen W."/>
            <person name="Wu Y."/>
            <person name="Wang L."/>
            <person name="Zhao S."/>
            <person name="Grierson D."/>
            <person name="Xu C."/>
            <person name="Chen K."/>
        </authorList>
    </citation>
    <scope>NUCLEOTIDE SEQUENCE [LARGE SCALE GENOMIC DNA]</scope>
    <source>
        <strain evidence="5">01-14</strain>
        <tissue evidence="5">Leaf</tissue>
    </source>
</reference>
<name>A0AAP0MTX4_9ROSI</name>
<dbReference type="EMBL" id="JBCGBO010000003">
    <property type="protein sequence ID" value="KAK9216250.1"/>
    <property type="molecule type" value="Genomic_DNA"/>
</dbReference>
<gene>
    <name evidence="5" type="ORF">WN944_008257</name>
</gene>
<dbReference type="InterPro" id="IPR020845">
    <property type="entry name" value="AMP-binding_CS"/>
</dbReference>
<dbReference type="InterPro" id="IPR025110">
    <property type="entry name" value="AMP-bd_C"/>
</dbReference>
<dbReference type="InterPro" id="IPR000873">
    <property type="entry name" value="AMP-dep_synth/lig_dom"/>
</dbReference>
<proteinExistence type="inferred from homology"/>
<feature type="domain" description="AMP-dependent synthetase/ligase" evidence="3">
    <location>
        <begin position="2"/>
        <end position="69"/>
    </location>
</feature>
<evidence type="ECO:0000256" key="1">
    <source>
        <dbReference type="ARBA" id="ARBA00006432"/>
    </source>
</evidence>
<comment type="similarity">
    <text evidence="1">Belongs to the ATP-dependent AMP-binding enzyme family.</text>
</comment>
<dbReference type="Gene3D" id="3.40.50.12780">
    <property type="entry name" value="N-terminal domain of ligase-like"/>
    <property type="match status" value="1"/>
</dbReference>
<evidence type="ECO:0000259" key="3">
    <source>
        <dbReference type="Pfam" id="PF00501"/>
    </source>
</evidence>
<protein>
    <recommendedName>
        <fullName evidence="7">4-coumarate--CoA ligase</fullName>
    </recommendedName>
</protein>
<dbReference type="Proteomes" id="UP001428341">
    <property type="component" value="Unassembled WGS sequence"/>
</dbReference>
<dbReference type="Pfam" id="PF13193">
    <property type="entry name" value="AMP-binding_C"/>
    <property type="match status" value="1"/>
</dbReference>
<dbReference type="Pfam" id="PF00501">
    <property type="entry name" value="AMP-binding"/>
    <property type="match status" value="2"/>
</dbReference>
<evidence type="ECO:0000313" key="6">
    <source>
        <dbReference type="Proteomes" id="UP001428341"/>
    </source>
</evidence>
<keyword evidence="6" id="KW-1185">Reference proteome</keyword>
<dbReference type="InterPro" id="IPR042099">
    <property type="entry name" value="ANL_N_sf"/>
</dbReference>
<evidence type="ECO:0000259" key="4">
    <source>
        <dbReference type="Pfam" id="PF13193"/>
    </source>
</evidence>
<comment type="caution">
    <text evidence="5">The sequence shown here is derived from an EMBL/GenBank/DDBJ whole genome shotgun (WGS) entry which is preliminary data.</text>
</comment>
<feature type="domain" description="AMP-dependent synthetase/ligase" evidence="3">
    <location>
        <begin position="73"/>
        <end position="192"/>
    </location>
</feature>
<keyword evidence="2" id="KW-0436">Ligase</keyword>
<dbReference type="GO" id="GO:0016874">
    <property type="term" value="F:ligase activity"/>
    <property type="evidence" value="ECO:0007669"/>
    <property type="project" value="UniProtKB-KW"/>
</dbReference>
<evidence type="ECO:0000313" key="5">
    <source>
        <dbReference type="EMBL" id="KAK9216250.1"/>
    </source>
</evidence>
<dbReference type="PANTHER" id="PTHR43859">
    <property type="entry name" value="ACYL-ACTIVATING ENZYME"/>
    <property type="match status" value="1"/>
</dbReference>
<evidence type="ECO:0000256" key="2">
    <source>
        <dbReference type="ARBA" id="ARBA00022598"/>
    </source>
</evidence>